<keyword evidence="2" id="KW-1185">Reference proteome</keyword>
<sequence>MPEDPIAQAEIAALTRRFEDVTERTDREFGIVKSDLTAVRLQVGNLDQKVGNLDARVAGLGEEVRGLSEQVRGLSEKIDRNQAQIVELLTRLVGRNPDAS</sequence>
<name>A0ABT0P4B7_9ACTN</name>
<reference evidence="1 2" key="1">
    <citation type="submission" date="2022-05" db="EMBL/GenBank/DDBJ databases">
        <title>Genome Resource of Streptomyces lavenduligriseus GA1-1, a Strain with Broad-Spectrum Antifungal Activity against Phytopathogenic Fungi.</title>
        <authorList>
            <person name="Qi D."/>
        </authorList>
    </citation>
    <scope>NUCLEOTIDE SEQUENCE [LARGE SCALE GENOMIC DNA]</scope>
    <source>
        <strain evidence="1 2">GA1-1</strain>
    </source>
</reference>
<organism evidence="1 2">
    <name type="scientific">Streptomyces lavenduligriseus</name>
    <dbReference type="NCBI Taxonomy" id="67315"/>
    <lineage>
        <taxon>Bacteria</taxon>
        <taxon>Bacillati</taxon>
        <taxon>Actinomycetota</taxon>
        <taxon>Actinomycetes</taxon>
        <taxon>Kitasatosporales</taxon>
        <taxon>Streptomycetaceae</taxon>
        <taxon>Streptomyces</taxon>
    </lineage>
</organism>
<comment type="caution">
    <text evidence="1">The sequence shown here is derived from an EMBL/GenBank/DDBJ whole genome shotgun (WGS) entry which is preliminary data.</text>
</comment>
<evidence type="ECO:0000313" key="1">
    <source>
        <dbReference type="EMBL" id="MCL3998201.1"/>
    </source>
</evidence>
<evidence type="ECO:0000313" key="2">
    <source>
        <dbReference type="Proteomes" id="UP001202052"/>
    </source>
</evidence>
<gene>
    <name evidence="1" type="ORF">M4438_32645</name>
</gene>
<accession>A0ABT0P4B7</accession>
<protein>
    <submittedName>
        <fullName evidence="1">Uncharacterized protein</fullName>
    </submittedName>
</protein>
<dbReference type="RefSeq" id="WP_249492900.1">
    <property type="nucleotide sequence ID" value="NZ_JAMCCK010000057.1"/>
</dbReference>
<proteinExistence type="predicted"/>
<dbReference type="Gene3D" id="1.20.5.340">
    <property type="match status" value="1"/>
</dbReference>
<dbReference type="Proteomes" id="UP001202052">
    <property type="component" value="Unassembled WGS sequence"/>
</dbReference>
<dbReference type="EMBL" id="JAMCCK010000057">
    <property type="protein sequence ID" value="MCL3998201.1"/>
    <property type="molecule type" value="Genomic_DNA"/>
</dbReference>